<keyword evidence="3" id="KW-1185">Reference proteome</keyword>
<evidence type="ECO:0000256" key="1">
    <source>
        <dbReference type="SAM" id="MobiDB-lite"/>
    </source>
</evidence>
<dbReference type="Proteomes" id="UP000828390">
    <property type="component" value="Unassembled WGS sequence"/>
</dbReference>
<reference evidence="2" key="2">
    <citation type="submission" date="2020-11" db="EMBL/GenBank/DDBJ databases">
        <authorList>
            <person name="McCartney M.A."/>
            <person name="Auch B."/>
            <person name="Kono T."/>
            <person name="Mallez S."/>
            <person name="Becker A."/>
            <person name="Gohl D.M."/>
            <person name="Silverstein K.A.T."/>
            <person name="Koren S."/>
            <person name="Bechman K.B."/>
            <person name="Herman A."/>
            <person name="Abrahante J.E."/>
            <person name="Garbe J."/>
        </authorList>
    </citation>
    <scope>NUCLEOTIDE SEQUENCE</scope>
    <source>
        <strain evidence="2">Duluth1</strain>
        <tissue evidence="2">Whole animal</tissue>
    </source>
</reference>
<name>A0A9D4MMU7_DREPO</name>
<dbReference type="AlphaFoldDB" id="A0A9D4MMU7"/>
<dbReference type="Pfam" id="PF12494">
    <property type="entry name" value="DUF3695"/>
    <property type="match status" value="1"/>
</dbReference>
<protein>
    <submittedName>
        <fullName evidence="2">Uncharacterized protein</fullName>
    </submittedName>
</protein>
<feature type="region of interest" description="Disordered" evidence="1">
    <location>
        <begin position="1"/>
        <end position="30"/>
    </location>
</feature>
<accession>A0A9D4MMU7</accession>
<reference evidence="2" key="1">
    <citation type="journal article" date="2019" name="bioRxiv">
        <title>The Genome of the Zebra Mussel, Dreissena polymorpha: A Resource for Invasive Species Research.</title>
        <authorList>
            <person name="McCartney M.A."/>
            <person name="Auch B."/>
            <person name="Kono T."/>
            <person name="Mallez S."/>
            <person name="Zhang Y."/>
            <person name="Obille A."/>
            <person name="Becker A."/>
            <person name="Abrahante J.E."/>
            <person name="Garbe J."/>
            <person name="Badalamenti J.P."/>
            <person name="Herman A."/>
            <person name="Mangelson H."/>
            <person name="Liachko I."/>
            <person name="Sullivan S."/>
            <person name="Sone E.D."/>
            <person name="Koren S."/>
            <person name="Silverstein K.A.T."/>
            <person name="Beckman K.B."/>
            <person name="Gohl D.M."/>
        </authorList>
    </citation>
    <scope>NUCLEOTIDE SEQUENCE</scope>
    <source>
        <strain evidence="2">Duluth1</strain>
        <tissue evidence="2">Whole animal</tissue>
    </source>
</reference>
<comment type="caution">
    <text evidence="2">The sequence shown here is derived from an EMBL/GenBank/DDBJ whole genome shotgun (WGS) entry which is preliminary data.</text>
</comment>
<evidence type="ECO:0000313" key="3">
    <source>
        <dbReference type="Proteomes" id="UP000828390"/>
    </source>
</evidence>
<evidence type="ECO:0000313" key="2">
    <source>
        <dbReference type="EMBL" id="KAH3880113.1"/>
    </source>
</evidence>
<dbReference type="OrthoDB" id="10013535at2759"/>
<dbReference type="InterPro" id="IPR022179">
    <property type="entry name" value="CFAP276"/>
</dbReference>
<sequence>MAAKLQSSRDPYPFPKLQNDGDFVGSGVNQKYPYSEPTHIAQRQDPWNRLNTKCTLASSRREIYHNDPQAPNDSLDFVLKSQYDHHDQFLNAKNETLYQPETYTESHGRVLKNRVKEVIIPPPVMAHPLEVTAQKKRESIHSIKNAIESHHTQTTNRGYSRKPDGGFFSS</sequence>
<organism evidence="2 3">
    <name type="scientific">Dreissena polymorpha</name>
    <name type="common">Zebra mussel</name>
    <name type="synonym">Mytilus polymorpha</name>
    <dbReference type="NCBI Taxonomy" id="45954"/>
    <lineage>
        <taxon>Eukaryota</taxon>
        <taxon>Metazoa</taxon>
        <taxon>Spiralia</taxon>
        <taxon>Lophotrochozoa</taxon>
        <taxon>Mollusca</taxon>
        <taxon>Bivalvia</taxon>
        <taxon>Autobranchia</taxon>
        <taxon>Heteroconchia</taxon>
        <taxon>Euheterodonta</taxon>
        <taxon>Imparidentia</taxon>
        <taxon>Neoheterodontei</taxon>
        <taxon>Myida</taxon>
        <taxon>Dreissenoidea</taxon>
        <taxon>Dreissenidae</taxon>
        <taxon>Dreissena</taxon>
    </lineage>
</organism>
<proteinExistence type="predicted"/>
<feature type="region of interest" description="Disordered" evidence="1">
    <location>
        <begin position="133"/>
        <end position="170"/>
    </location>
</feature>
<gene>
    <name evidence="2" type="ORF">DPMN_004026</name>
</gene>
<dbReference type="EMBL" id="JAIWYP010000001">
    <property type="protein sequence ID" value="KAH3880113.1"/>
    <property type="molecule type" value="Genomic_DNA"/>
</dbReference>
<feature type="compositionally biased region" description="Basic and acidic residues" evidence="1">
    <location>
        <begin position="133"/>
        <end position="151"/>
    </location>
</feature>